<name>A0A918D1R7_9BACI</name>
<organism evidence="1 2">
    <name type="scientific">Oceanobacillus indicireducens</name>
    <dbReference type="NCBI Taxonomy" id="1004261"/>
    <lineage>
        <taxon>Bacteria</taxon>
        <taxon>Bacillati</taxon>
        <taxon>Bacillota</taxon>
        <taxon>Bacilli</taxon>
        <taxon>Bacillales</taxon>
        <taxon>Bacillaceae</taxon>
        <taxon>Oceanobacillus</taxon>
    </lineage>
</organism>
<dbReference type="EMBL" id="BMOS01000010">
    <property type="protein sequence ID" value="GGN57125.1"/>
    <property type="molecule type" value="Genomic_DNA"/>
</dbReference>
<keyword evidence="2" id="KW-1185">Reference proteome</keyword>
<evidence type="ECO:0000313" key="1">
    <source>
        <dbReference type="EMBL" id="GGN57125.1"/>
    </source>
</evidence>
<dbReference type="RefSeq" id="WP_188856865.1">
    <property type="nucleotide sequence ID" value="NZ_BMOS01000010.1"/>
</dbReference>
<gene>
    <name evidence="1" type="ORF">GCM10007971_17820</name>
</gene>
<reference evidence="1" key="2">
    <citation type="submission" date="2020-09" db="EMBL/GenBank/DDBJ databases">
        <authorList>
            <person name="Sun Q."/>
            <person name="Ohkuma M."/>
        </authorList>
    </citation>
    <scope>NUCLEOTIDE SEQUENCE</scope>
    <source>
        <strain evidence="1">JCM 17251</strain>
    </source>
</reference>
<dbReference type="AlphaFoldDB" id="A0A918D1R7"/>
<reference evidence="1" key="1">
    <citation type="journal article" date="2014" name="Int. J. Syst. Evol. Microbiol.">
        <title>Complete genome sequence of Corynebacterium casei LMG S-19264T (=DSM 44701T), isolated from a smear-ripened cheese.</title>
        <authorList>
            <consortium name="US DOE Joint Genome Institute (JGI-PGF)"/>
            <person name="Walter F."/>
            <person name="Albersmeier A."/>
            <person name="Kalinowski J."/>
            <person name="Ruckert C."/>
        </authorList>
    </citation>
    <scope>NUCLEOTIDE SEQUENCE</scope>
    <source>
        <strain evidence="1">JCM 17251</strain>
    </source>
</reference>
<comment type="caution">
    <text evidence="1">The sequence shown here is derived from an EMBL/GenBank/DDBJ whole genome shotgun (WGS) entry which is preliminary data.</text>
</comment>
<sequence>MFTCGWCMKKISADQPLSAVNIKFTKGMDFSEHEGEIIPVYLQSLDRNVSMVVTTADSEAKKAGTDGMFAVCSSACGVKLQAALAKDMNIDL</sequence>
<protein>
    <submittedName>
        <fullName evidence="1">Uncharacterized protein</fullName>
    </submittedName>
</protein>
<evidence type="ECO:0000313" key="2">
    <source>
        <dbReference type="Proteomes" id="UP000624041"/>
    </source>
</evidence>
<dbReference type="Proteomes" id="UP000624041">
    <property type="component" value="Unassembled WGS sequence"/>
</dbReference>
<proteinExistence type="predicted"/>
<accession>A0A918D1R7</accession>